<dbReference type="PANTHER" id="PTHR15184">
    <property type="entry name" value="ATP SYNTHASE"/>
    <property type="match status" value="1"/>
</dbReference>
<dbReference type="Pfam" id="PF00006">
    <property type="entry name" value="ATP-synt_ab"/>
    <property type="match status" value="1"/>
</dbReference>
<dbReference type="Proteomes" id="UP000183952">
    <property type="component" value="Unassembled WGS sequence"/>
</dbReference>
<keyword evidence="5" id="KW-0067">ATP-binding</keyword>
<dbReference type="CDD" id="cd18117">
    <property type="entry name" value="ATP-synt_flagellum-secretory_path_III_N"/>
    <property type="match status" value="1"/>
</dbReference>
<dbReference type="PANTHER" id="PTHR15184:SF9">
    <property type="entry name" value="SPI-1 TYPE 3 SECRETION SYSTEM ATPASE"/>
    <property type="match status" value="1"/>
</dbReference>
<dbReference type="AlphaFoldDB" id="A0A1M6LAJ9"/>
<dbReference type="GO" id="GO:0044780">
    <property type="term" value="P:bacterial-type flagellum assembly"/>
    <property type="evidence" value="ECO:0007669"/>
    <property type="project" value="InterPro"/>
</dbReference>
<dbReference type="GO" id="GO:0030257">
    <property type="term" value="C:type III protein secretion system complex"/>
    <property type="evidence" value="ECO:0007669"/>
    <property type="project" value="InterPro"/>
</dbReference>
<evidence type="ECO:0000256" key="1">
    <source>
        <dbReference type="ARBA" id="ARBA00004496"/>
    </source>
</evidence>
<organism evidence="10 11">
    <name type="scientific">Hathewaya proteolytica DSM 3090</name>
    <dbReference type="NCBI Taxonomy" id="1121331"/>
    <lineage>
        <taxon>Bacteria</taxon>
        <taxon>Bacillati</taxon>
        <taxon>Bacillota</taxon>
        <taxon>Clostridia</taxon>
        <taxon>Eubacteriales</taxon>
        <taxon>Clostridiaceae</taxon>
        <taxon>Hathewaya</taxon>
    </lineage>
</organism>
<evidence type="ECO:0000259" key="9">
    <source>
        <dbReference type="SMART" id="SM00382"/>
    </source>
</evidence>
<dbReference type="GO" id="GO:0071973">
    <property type="term" value="P:bacterial-type flagellum-dependent cell motility"/>
    <property type="evidence" value="ECO:0007669"/>
    <property type="project" value="InterPro"/>
</dbReference>
<accession>A0A1M6LAJ9</accession>
<dbReference type="GO" id="GO:0005524">
    <property type="term" value="F:ATP binding"/>
    <property type="evidence" value="ECO:0007669"/>
    <property type="project" value="UniProtKB-KW"/>
</dbReference>
<evidence type="ECO:0000313" key="11">
    <source>
        <dbReference type="Proteomes" id="UP000183952"/>
    </source>
</evidence>
<proteinExistence type="predicted"/>
<evidence type="ECO:0000256" key="6">
    <source>
        <dbReference type="ARBA" id="ARBA00022927"/>
    </source>
</evidence>
<keyword evidence="6" id="KW-0653">Protein transport</keyword>
<dbReference type="GO" id="GO:0016887">
    <property type="term" value="F:ATP hydrolysis activity"/>
    <property type="evidence" value="ECO:0007669"/>
    <property type="project" value="InterPro"/>
</dbReference>
<keyword evidence="7" id="KW-1278">Translocase</keyword>
<comment type="subcellular location">
    <subcellularLocation>
        <location evidence="1">Cytoplasm</location>
    </subcellularLocation>
</comment>
<dbReference type="GO" id="GO:0046933">
    <property type="term" value="F:proton-transporting ATP synthase activity, rotational mechanism"/>
    <property type="evidence" value="ECO:0007669"/>
    <property type="project" value="TreeGrafter"/>
</dbReference>
<dbReference type="GO" id="GO:0005737">
    <property type="term" value="C:cytoplasm"/>
    <property type="evidence" value="ECO:0007669"/>
    <property type="project" value="UniProtKB-SubCell"/>
</dbReference>
<dbReference type="Pfam" id="PF02874">
    <property type="entry name" value="ATP-synt_ab_N"/>
    <property type="match status" value="1"/>
</dbReference>
<dbReference type="InterPro" id="IPR027417">
    <property type="entry name" value="P-loop_NTPase"/>
</dbReference>
<dbReference type="CDD" id="cd01136">
    <property type="entry name" value="ATPase_flagellum-secretory_path_III"/>
    <property type="match status" value="1"/>
</dbReference>
<reference evidence="10 11" key="1">
    <citation type="submission" date="2016-11" db="EMBL/GenBank/DDBJ databases">
        <authorList>
            <person name="Jaros S."/>
            <person name="Januszkiewicz K."/>
            <person name="Wedrychowicz H."/>
        </authorList>
    </citation>
    <scope>NUCLEOTIDE SEQUENCE [LARGE SCALE GENOMIC DNA]</scope>
    <source>
        <strain evidence="10 11">DSM 3090</strain>
    </source>
</reference>
<dbReference type="STRING" id="1121331.SAMN02745248_00686"/>
<dbReference type="InterPro" id="IPR022425">
    <property type="entry name" value="FliI_clade2"/>
</dbReference>
<dbReference type="SUPFAM" id="SSF52540">
    <property type="entry name" value="P-loop containing nucleoside triphosphate hydrolases"/>
    <property type="match status" value="1"/>
</dbReference>
<dbReference type="InterPro" id="IPR004100">
    <property type="entry name" value="ATPase_F1/V1/A1_a/bsu_N"/>
</dbReference>
<dbReference type="InterPro" id="IPR000194">
    <property type="entry name" value="ATPase_F1/V1/A1_a/bsu_nucl-bd"/>
</dbReference>
<evidence type="ECO:0000256" key="2">
    <source>
        <dbReference type="ARBA" id="ARBA00022448"/>
    </source>
</evidence>
<keyword evidence="11" id="KW-1185">Reference proteome</keyword>
<dbReference type="InterPro" id="IPR050053">
    <property type="entry name" value="ATPase_alpha/beta_chains"/>
</dbReference>
<dbReference type="InterPro" id="IPR003593">
    <property type="entry name" value="AAA+_ATPase"/>
</dbReference>
<keyword evidence="2" id="KW-0813">Transport</keyword>
<protein>
    <submittedName>
        <fullName evidence="10">Flagellum-specific ATP synthase</fullName>
    </submittedName>
</protein>
<evidence type="ECO:0000256" key="3">
    <source>
        <dbReference type="ARBA" id="ARBA00022490"/>
    </source>
</evidence>
<dbReference type="InterPro" id="IPR040627">
    <property type="entry name" value="T3SS_ATPase_C"/>
</dbReference>
<evidence type="ECO:0000313" key="10">
    <source>
        <dbReference type="EMBL" id="SHJ68182.1"/>
    </source>
</evidence>
<dbReference type="InterPro" id="IPR005714">
    <property type="entry name" value="ATPase_T3SS_FliI/YscN"/>
</dbReference>
<keyword evidence="3" id="KW-0963">Cytoplasm</keyword>
<feature type="domain" description="AAA+ ATPase" evidence="9">
    <location>
        <begin position="157"/>
        <end position="338"/>
    </location>
</feature>
<evidence type="ECO:0000256" key="8">
    <source>
        <dbReference type="ARBA" id="ARBA00023065"/>
    </source>
</evidence>
<dbReference type="FunFam" id="3.40.50.12240:FF:000002">
    <property type="entry name" value="Flagellum-specific ATP synthase FliI"/>
    <property type="match status" value="1"/>
</dbReference>
<dbReference type="SMART" id="SM00382">
    <property type="entry name" value="AAA"/>
    <property type="match status" value="1"/>
</dbReference>
<evidence type="ECO:0000256" key="7">
    <source>
        <dbReference type="ARBA" id="ARBA00022967"/>
    </source>
</evidence>
<sequence length="439" mass="47980">MEINFHKLNKKILNTTTTYYEGVVKNIIGLTIEVSGIKAFVGEVCIIYNNLNEEIKCEVVGFKDESLLLMPLGELMGISPGCKVIPTGEALNVVCSEELLGHVLDGIGNPLKSFERTMLGESYNMDASPPDPLNRRRIKDIIPTGVRAIDAFLTCGEGQRIGIFAGSGVGKSTTLGMIAREAKADVNVIALIGERGREVKDFLEKDLGDQGMKKSVIVCATSDNPALVRLKGAFTATAIAEYFRDCGKKVILMMDSVTRFAMAQREIGLAIGEPPATKGYTPSVFAKLPRLMERAGTSDKGSITAFYTVLVDGDDFNEPIADAVRGILDGHIVLSRKLASQNHYPAIDILSSVSRLMSEITSKEHQRAASLGRDLLATYKEAEDLINIGAYSKGSNRKIDLSIEYHEYLTNFLKQGVHEKDSMDHCVNNLIETLKEVKI</sequence>
<dbReference type="Gene3D" id="3.40.50.12240">
    <property type="match status" value="1"/>
</dbReference>
<evidence type="ECO:0000256" key="4">
    <source>
        <dbReference type="ARBA" id="ARBA00022741"/>
    </source>
</evidence>
<dbReference type="GO" id="GO:0030254">
    <property type="term" value="P:protein secretion by the type III secretion system"/>
    <property type="evidence" value="ECO:0007669"/>
    <property type="project" value="InterPro"/>
</dbReference>
<keyword evidence="4" id="KW-0547">Nucleotide-binding</keyword>
<gene>
    <name evidence="10" type="ORF">SAMN02745248_00686</name>
</gene>
<name>A0A1M6LAJ9_9CLOT</name>
<keyword evidence="8" id="KW-0406">Ion transport</keyword>
<dbReference type="NCBIfam" id="TIGR03497">
    <property type="entry name" value="FliI_clade2"/>
    <property type="match status" value="1"/>
</dbReference>
<dbReference type="EMBL" id="FRAD01000005">
    <property type="protein sequence ID" value="SHJ68182.1"/>
    <property type="molecule type" value="Genomic_DNA"/>
</dbReference>
<dbReference type="Pfam" id="PF18269">
    <property type="entry name" value="T3SS_ATPase_C"/>
    <property type="match status" value="1"/>
</dbReference>
<dbReference type="NCBIfam" id="TIGR01026">
    <property type="entry name" value="fliI_yscN"/>
    <property type="match status" value="1"/>
</dbReference>
<evidence type="ECO:0000256" key="5">
    <source>
        <dbReference type="ARBA" id="ARBA00022840"/>
    </source>
</evidence>